<keyword evidence="3" id="KW-0648">Protein biosynthesis</keyword>
<comment type="similarity">
    <text evidence="1">Belongs to the eukaryotic initiation factor 4G family.</text>
</comment>
<gene>
    <name evidence="7" type="primary">LOC112685857</name>
</gene>
<keyword evidence="6" id="KW-1185">Reference proteome</keyword>
<dbReference type="Proteomes" id="UP000694846">
    <property type="component" value="Unplaced"/>
</dbReference>
<dbReference type="PANTHER" id="PTHR23253:SF9">
    <property type="entry name" value="EUKARYOTIC TRANSLATION INITIATION FACTOR 4 GAMMA 2"/>
    <property type="match status" value="1"/>
</dbReference>
<feature type="domain" description="MIF4G" evidence="5">
    <location>
        <begin position="125"/>
        <end position="348"/>
    </location>
</feature>
<dbReference type="Pfam" id="PF02854">
    <property type="entry name" value="MIF4G"/>
    <property type="match status" value="3"/>
</dbReference>
<dbReference type="GO" id="GO:0003729">
    <property type="term" value="F:mRNA binding"/>
    <property type="evidence" value="ECO:0007669"/>
    <property type="project" value="TreeGrafter"/>
</dbReference>
<dbReference type="SUPFAM" id="SSF48371">
    <property type="entry name" value="ARM repeat"/>
    <property type="match status" value="3"/>
</dbReference>
<sequence length="949" mass="108734">MSQFKEINASKTSNNASVNTNNEVFGTRRTVNGRPMNRDQYPYQSWRYESAPLRTPTTTMMPQFSRVSSSTEPPKRKVINYSLARGDAVQLQTCKNAWVPSCLRAKDTNNCQPLNEEDVEIEEIRKKCMSALNKITPENMTLLADTITSLPIKTEKCMKKVIELLFQKAIDEPNFTPQYAYIGMAMHKKESKQSDKKSKTTFKNMLTKCCQDRLYEMRAHEEALAKSLKAVEDCPNQDIKAQLQTKHNEDEMVYRKRSVGNCRFMCELYKIEILTSKTLEESMKYLLRTPNEETLECACNVLKHTGKTLSHKATFKKLNEYASEAYKTKVPTRIRFMIQNVIELKENDWVPRNARPKGQLSCVKSIQNTGIRVNRQYTPTTTPVMLMKNILQKSNEQNNTKLLTDIRKDDNVLQNEKLPTEINGPKQLSLPMKWSDSVKNNIPLLMPVIEQKMDSSNDLHSINDKHIEIEETLKKYQTILNNITPDNVASMAKNIMSLPIETEDCLKKVVELLFQKAMDETILSPQYAFICSTMKNTVVHSKDSKSNTSFKSILLARCQKAFESIFTRKRTVAKERNEIESCRDKAMRRKLQSKFDQNESDYRNHSIANCRFMCELMKFNILIPAVLEMCAARLVQIEKDIPIECTCVILKHTDNALNESGVFEKLHEYTTAQKQKLSSRVQSIILDTLRLKNDGSMDCTTSKKSILLDRTEENSIIESRIENTKQPLVSKQPVSTVQKSKHPELNVYKTVNSVINSVTADNVNTTINELSTLISNSDVMKKTIDFIFARANIRPESVPMLVCICSSLKNLVVNPVEQHAKPISFKKEVLIRCNQVLQSGIQSDSSENAFTHKKPFTFVGELFNANVLSAHTLLEFLRNIPDKLTNRGLDNTCRLLIAAGKKLEQVYNLKKTIRKLTNMVSNDEKGIYSLRSTMLLKEFVNLRDKKWLL</sequence>
<evidence type="ECO:0000256" key="4">
    <source>
        <dbReference type="SAM" id="MobiDB-lite"/>
    </source>
</evidence>
<proteinExistence type="inferred from homology"/>
<feature type="domain" description="MIF4G" evidence="5">
    <location>
        <begin position="748"/>
        <end position="946"/>
    </location>
</feature>
<dbReference type="SMART" id="SM00543">
    <property type="entry name" value="MIF4G"/>
    <property type="match status" value="3"/>
</dbReference>
<reference evidence="7" key="1">
    <citation type="submission" date="2025-08" db="UniProtKB">
        <authorList>
            <consortium name="RefSeq"/>
        </authorList>
    </citation>
    <scope>IDENTIFICATION</scope>
    <source>
        <tissue evidence="7">Whole body</tissue>
    </source>
</reference>
<dbReference type="InterPro" id="IPR016024">
    <property type="entry name" value="ARM-type_fold"/>
</dbReference>
<evidence type="ECO:0000313" key="7">
    <source>
        <dbReference type="RefSeq" id="XP_025413667.1"/>
    </source>
</evidence>
<keyword evidence="2" id="KW-0396">Initiation factor</keyword>
<dbReference type="GO" id="GO:0003743">
    <property type="term" value="F:translation initiation factor activity"/>
    <property type="evidence" value="ECO:0007669"/>
    <property type="project" value="TreeGrafter"/>
</dbReference>
<organism evidence="6 7">
    <name type="scientific">Sipha flava</name>
    <name type="common">yellow sugarcane aphid</name>
    <dbReference type="NCBI Taxonomy" id="143950"/>
    <lineage>
        <taxon>Eukaryota</taxon>
        <taxon>Metazoa</taxon>
        <taxon>Ecdysozoa</taxon>
        <taxon>Arthropoda</taxon>
        <taxon>Hexapoda</taxon>
        <taxon>Insecta</taxon>
        <taxon>Pterygota</taxon>
        <taxon>Neoptera</taxon>
        <taxon>Paraneoptera</taxon>
        <taxon>Hemiptera</taxon>
        <taxon>Sternorrhyncha</taxon>
        <taxon>Aphidomorpha</taxon>
        <taxon>Aphidoidea</taxon>
        <taxon>Aphididae</taxon>
        <taxon>Sipha</taxon>
    </lineage>
</organism>
<dbReference type="AlphaFoldDB" id="A0A8B8FSC3"/>
<dbReference type="PANTHER" id="PTHR23253">
    <property type="entry name" value="EUKARYOTIC TRANSLATION INITIATION FACTOR 4 GAMMA"/>
    <property type="match status" value="1"/>
</dbReference>
<dbReference type="OrthoDB" id="6631006at2759"/>
<evidence type="ECO:0000313" key="6">
    <source>
        <dbReference type="Proteomes" id="UP000694846"/>
    </source>
</evidence>
<evidence type="ECO:0000256" key="1">
    <source>
        <dbReference type="ARBA" id="ARBA00005775"/>
    </source>
</evidence>
<evidence type="ECO:0000259" key="5">
    <source>
        <dbReference type="SMART" id="SM00543"/>
    </source>
</evidence>
<feature type="domain" description="MIF4G" evidence="5">
    <location>
        <begin position="473"/>
        <end position="695"/>
    </location>
</feature>
<feature type="region of interest" description="Disordered" evidence="4">
    <location>
        <begin position="1"/>
        <end position="20"/>
    </location>
</feature>
<dbReference type="GeneID" id="112685857"/>
<name>A0A8B8FSC3_9HEMI</name>
<accession>A0A8B8FSC3</accession>
<evidence type="ECO:0000256" key="3">
    <source>
        <dbReference type="ARBA" id="ARBA00022917"/>
    </source>
</evidence>
<dbReference type="Gene3D" id="1.25.40.180">
    <property type="match status" value="3"/>
</dbReference>
<protein>
    <submittedName>
        <fullName evidence="7">Uncharacterized protein LOC112685857</fullName>
    </submittedName>
</protein>
<dbReference type="GO" id="GO:0016281">
    <property type="term" value="C:eukaryotic translation initiation factor 4F complex"/>
    <property type="evidence" value="ECO:0007669"/>
    <property type="project" value="TreeGrafter"/>
</dbReference>
<evidence type="ECO:0000256" key="2">
    <source>
        <dbReference type="ARBA" id="ARBA00022540"/>
    </source>
</evidence>
<dbReference type="InterPro" id="IPR003890">
    <property type="entry name" value="MIF4G-like_typ-3"/>
</dbReference>
<dbReference type="RefSeq" id="XP_025413667.1">
    <property type="nucleotide sequence ID" value="XM_025557882.1"/>
</dbReference>